<dbReference type="RefSeq" id="WP_188595418.1">
    <property type="nucleotide sequence ID" value="NZ_BMCB01000008.1"/>
</dbReference>
<dbReference type="HAMAP" id="MF_02126">
    <property type="entry name" value="RF_methyltr_PrmC"/>
    <property type="match status" value="1"/>
</dbReference>
<dbReference type="NCBIfam" id="TIGR00536">
    <property type="entry name" value="hemK_fam"/>
    <property type="match status" value="1"/>
</dbReference>
<dbReference type="EMBL" id="BMCB01000008">
    <property type="protein sequence ID" value="GGA91733.1"/>
    <property type="molecule type" value="Genomic_DNA"/>
</dbReference>
<dbReference type="GO" id="GO:0032259">
    <property type="term" value="P:methylation"/>
    <property type="evidence" value="ECO:0007669"/>
    <property type="project" value="UniProtKB-KW"/>
</dbReference>
<comment type="function">
    <text evidence="5">Methylates the class 1 translation termination release factors RF1/PrfA and RF2/PrfB on the glutamine residue of the universally conserved GGQ motif.</text>
</comment>
<protein>
    <recommendedName>
        <fullName evidence="5">Release factor glutamine methyltransferase</fullName>
        <shortName evidence="5">RF MTase</shortName>
        <ecNumber evidence="5">2.1.1.297</ecNumber>
    </recommendedName>
    <alternativeName>
        <fullName evidence="5">N5-glutamine methyltransferase PrmC</fullName>
    </alternativeName>
    <alternativeName>
        <fullName evidence="5">Protein-(glutamine-N5) MTase PrmC</fullName>
    </alternativeName>
    <alternativeName>
        <fullName evidence="5">Protein-glutamine N-methyltransferase PrmC</fullName>
    </alternativeName>
</protein>
<dbReference type="Pfam" id="PF05175">
    <property type="entry name" value="MTS"/>
    <property type="match status" value="1"/>
</dbReference>
<dbReference type="Proteomes" id="UP000652995">
    <property type="component" value="Unassembled WGS sequence"/>
</dbReference>
<comment type="caution">
    <text evidence="5">Lacks conserved residue(s) required for the propagation of feature annotation.</text>
</comment>
<comment type="caution">
    <text evidence="8">The sequence shown here is derived from an EMBL/GenBank/DDBJ whole genome shotgun (WGS) entry which is preliminary data.</text>
</comment>
<keyword evidence="1 5" id="KW-0489">Methyltransferase</keyword>
<evidence type="ECO:0000256" key="4">
    <source>
        <dbReference type="ARBA" id="ARBA00048391"/>
    </source>
</evidence>
<dbReference type="InterPro" id="IPR004556">
    <property type="entry name" value="HemK-like"/>
</dbReference>
<reference evidence="9" key="1">
    <citation type="journal article" date="2019" name="Int. J. Syst. Evol. Microbiol.">
        <title>The Global Catalogue of Microorganisms (GCM) 10K type strain sequencing project: providing services to taxonomists for standard genome sequencing and annotation.</title>
        <authorList>
            <consortium name="The Broad Institute Genomics Platform"/>
            <consortium name="The Broad Institute Genome Sequencing Center for Infectious Disease"/>
            <person name="Wu L."/>
            <person name="Ma J."/>
        </authorList>
    </citation>
    <scope>NUCLEOTIDE SEQUENCE [LARGE SCALE GENOMIC DNA]</scope>
    <source>
        <strain evidence="9">CCM 4175</strain>
    </source>
</reference>
<accession>A0ABQ1HVU5</accession>
<evidence type="ECO:0000313" key="9">
    <source>
        <dbReference type="Proteomes" id="UP000652995"/>
    </source>
</evidence>
<dbReference type="CDD" id="cd02440">
    <property type="entry name" value="AdoMet_MTases"/>
    <property type="match status" value="1"/>
</dbReference>
<evidence type="ECO:0000256" key="5">
    <source>
        <dbReference type="HAMAP-Rule" id="MF_02126"/>
    </source>
</evidence>
<dbReference type="Gene3D" id="1.10.8.10">
    <property type="entry name" value="DNA helicase RuvA subunit, C-terminal domain"/>
    <property type="match status" value="1"/>
</dbReference>
<name>A0ABQ1HVU5_9STAP</name>
<evidence type="ECO:0000256" key="1">
    <source>
        <dbReference type="ARBA" id="ARBA00022603"/>
    </source>
</evidence>
<dbReference type="InterPro" id="IPR007848">
    <property type="entry name" value="Small_mtfrase_dom"/>
</dbReference>
<dbReference type="Pfam" id="PF17827">
    <property type="entry name" value="PrmC_N"/>
    <property type="match status" value="1"/>
</dbReference>
<comment type="catalytic activity">
    <reaction evidence="4 5">
        <text>L-glutaminyl-[peptide chain release factor] + S-adenosyl-L-methionine = N(5)-methyl-L-glutaminyl-[peptide chain release factor] + S-adenosyl-L-homocysteine + H(+)</text>
        <dbReference type="Rhea" id="RHEA:42896"/>
        <dbReference type="Rhea" id="RHEA-COMP:10271"/>
        <dbReference type="Rhea" id="RHEA-COMP:10272"/>
        <dbReference type="ChEBI" id="CHEBI:15378"/>
        <dbReference type="ChEBI" id="CHEBI:30011"/>
        <dbReference type="ChEBI" id="CHEBI:57856"/>
        <dbReference type="ChEBI" id="CHEBI:59789"/>
        <dbReference type="ChEBI" id="CHEBI:61891"/>
        <dbReference type="EC" id="2.1.1.297"/>
    </reaction>
</comment>
<dbReference type="InterPro" id="IPR019874">
    <property type="entry name" value="RF_methyltr_PrmC"/>
</dbReference>
<dbReference type="InterPro" id="IPR050320">
    <property type="entry name" value="N5-glutamine_MTase"/>
</dbReference>
<feature type="binding site" evidence="5">
    <location>
        <position position="140"/>
    </location>
    <ligand>
        <name>S-adenosyl-L-methionine</name>
        <dbReference type="ChEBI" id="CHEBI:59789"/>
    </ligand>
</feature>
<dbReference type="NCBIfam" id="TIGR03534">
    <property type="entry name" value="RF_mod_PrmC"/>
    <property type="match status" value="1"/>
</dbReference>
<dbReference type="PROSITE" id="PS00092">
    <property type="entry name" value="N6_MTASE"/>
    <property type="match status" value="1"/>
</dbReference>
<dbReference type="EC" id="2.1.1.297" evidence="5"/>
<keyword evidence="3 5" id="KW-0949">S-adenosyl-L-methionine</keyword>
<evidence type="ECO:0000259" key="7">
    <source>
        <dbReference type="Pfam" id="PF17827"/>
    </source>
</evidence>
<evidence type="ECO:0000259" key="6">
    <source>
        <dbReference type="Pfam" id="PF05175"/>
    </source>
</evidence>
<feature type="binding site" evidence="5">
    <location>
        <begin position="184"/>
        <end position="187"/>
    </location>
    <ligand>
        <name>substrate</name>
    </ligand>
</feature>
<evidence type="ECO:0000256" key="3">
    <source>
        <dbReference type="ARBA" id="ARBA00022691"/>
    </source>
</evidence>
<dbReference type="InterPro" id="IPR002052">
    <property type="entry name" value="DNA_methylase_N6_adenine_CS"/>
</dbReference>
<keyword evidence="9" id="KW-1185">Reference proteome</keyword>
<comment type="similarity">
    <text evidence="5">Belongs to the protein N5-glutamine methyltransferase family. PrmC subfamily.</text>
</comment>
<dbReference type="SUPFAM" id="SSF53335">
    <property type="entry name" value="S-adenosyl-L-methionine-dependent methyltransferases"/>
    <property type="match status" value="1"/>
</dbReference>
<dbReference type="InterPro" id="IPR040758">
    <property type="entry name" value="PrmC_N"/>
</dbReference>
<gene>
    <name evidence="5 8" type="primary">prmC</name>
    <name evidence="8" type="ORF">GCM10007183_14850</name>
</gene>
<dbReference type="GO" id="GO:0008168">
    <property type="term" value="F:methyltransferase activity"/>
    <property type="evidence" value="ECO:0007669"/>
    <property type="project" value="UniProtKB-KW"/>
</dbReference>
<organism evidence="8 9">
    <name type="scientific">Staphylococcus muscae</name>
    <dbReference type="NCBI Taxonomy" id="1294"/>
    <lineage>
        <taxon>Bacteria</taxon>
        <taxon>Bacillati</taxon>
        <taxon>Bacillota</taxon>
        <taxon>Bacilli</taxon>
        <taxon>Bacillales</taxon>
        <taxon>Staphylococcaceae</taxon>
        <taxon>Staphylococcus</taxon>
    </lineage>
</organism>
<proteinExistence type="inferred from homology"/>
<evidence type="ECO:0000313" key="8">
    <source>
        <dbReference type="EMBL" id="GGA91733.1"/>
    </source>
</evidence>
<feature type="domain" description="Methyltransferase small" evidence="6">
    <location>
        <begin position="106"/>
        <end position="192"/>
    </location>
</feature>
<dbReference type="Gene3D" id="3.40.50.150">
    <property type="entry name" value="Vaccinia Virus protein VP39"/>
    <property type="match status" value="1"/>
</dbReference>
<feature type="binding site" evidence="5">
    <location>
        <begin position="117"/>
        <end position="121"/>
    </location>
    <ligand>
        <name>S-adenosyl-L-methionine</name>
        <dbReference type="ChEBI" id="CHEBI:59789"/>
    </ligand>
</feature>
<evidence type="ECO:0000256" key="2">
    <source>
        <dbReference type="ARBA" id="ARBA00022679"/>
    </source>
</evidence>
<keyword evidence="2 5" id="KW-0808">Transferase</keyword>
<dbReference type="PANTHER" id="PTHR18895">
    <property type="entry name" value="HEMK METHYLTRANSFERASE"/>
    <property type="match status" value="1"/>
</dbReference>
<dbReference type="InterPro" id="IPR029063">
    <property type="entry name" value="SAM-dependent_MTases_sf"/>
</dbReference>
<dbReference type="PANTHER" id="PTHR18895:SF74">
    <property type="entry name" value="MTRF1L RELEASE FACTOR GLUTAMINE METHYLTRANSFERASE"/>
    <property type="match status" value="1"/>
</dbReference>
<sequence length="285" mass="31792">MVSYKQWLLQAKKSAVASGIETSSVEWLLFDLLGWTRVTLLCDGDEQMSESDTQCLNEGLTRLLAGEPVQYITEQATFYGRTYHVDSRVLIPRPETEEVVAAFIEKCPKSGRIADIGTGSGIIALTVKQECPHIEVWASDISSDALVVARQNAEHHHATIHMLEGSVLSPFIENNIRLDGLISNPPYIGEEEMPQMGANVLTHEPHLALFADDKGYAIYAQLLRDLPKVMSEGAPIVFEIGYQQGNALCEMARSYYPHLQPEVMSDINGNPRIFYMTWHASPEEK</sequence>
<feature type="binding site" evidence="5">
    <location>
        <position position="184"/>
    </location>
    <ligand>
        <name>S-adenosyl-L-methionine</name>
        <dbReference type="ChEBI" id="CHEBI:59789"/>
    </ligand>
</feature>
<feature type="domain" description="Release factor glutamine methyltransferase N-terminal" evidence="7">
    <location>
        <begin position="7"/>
        <end position="73"/>
    </location>
</feature>